<dbReference type="Pfam" id="PF06971">
    <property type="entry name" value="Put_DNA-bind_N"/>
    <property type="match status" value="1"/>
</dbReference>
<dbReference type="SMART" id="SM00881">
    <property type="entry name" value="CoA_binding"/>
    <property type="match status" value="1"/>
</dbReference>
<evidence type="ECO:0000313" key="9">
    <source>
        <dbReference type="EMBL" id="QSQ09492.1"/>
    </source>
</evidence>
<evidence type="ECO:0000313" key="10">
    <source>
        <dbReference type="Proteomes" id="UP000662904"/>
    </source>
</evidence>
<keyword evidence="6 7" id="KW-0804">Transcription</keyword>
<comment type="function">
    <text evidence="7">Modulates transcription in response to changes in cellular NADH/NAD(+) redox state.</text>
</comment>
<evidence type="ECO:0000256" key="5">
    <source>
        <dbReference type="ARBA" id="ARBA00023125"/>
    </source>
</evidence>
<dbReference type="NCBIfam" id="NF003993">
    <property type="entry name" value="PRK05472.2-2"/>
    <property type="match status" value="1"/>
</dbReference>
<dbReference type="RefSeq" id="WP_206706847.1">
    <property type="nucleotide sequence ID" value="NZ_CP059066.1"/>
</dbReference>
<comment type="subunit">
    <text evidence="7">Homodimer.</text>
</comment>
<feature type="DNA-binding region" description="H-T-H motif" evidence="7">
    <location>
        <begin position="16"/>
        <end position="55"/>
    </location>
</feature>
<keyword evidence="10" id="KW-1185">Reference proteome</keyword>
<dbReference type="GO" id="GO:0051775">
    <property type="term" value="P:response to redox state"/>
    <property type="evidence" value="ECO:0007669"/>
    <property type="project" value="InterPro"/>
</dbReference>
<dbReference type="PANTHER" id="PTHR35786">
    <property type="entry name" value="REDOX-SENSING TRANSCRIPTIONAL REPRESSOR REX"/>
    <property type="match status" value="1"/>
</dbReference>
<evidence type="ECO:0000256" key="6">
    <source>
        <dbReference type="ARBA" id="ARBA00023163"/>
    </source>
</evidence>
<name>A0A8A0RNM3_9FIRM</name>
<dbReference type="NCBIfam" id="NF003994">
    <property type="entry name" value="PRK05472.2-3"/>
    <property type="match status" value="1"/>
</dbReference>
<dbReference type="InterPro" id="IPR036388">
    <property type="entry name" value="WH-like_DNA-bd_sf"/>
</dbReference>
<dbReference type="Gene3D" id="3.40.50.720">
    <property type="entry name" value="NAD(P)-binding Rossmann-like Domain"/>
    <property type="match status" value="1"/>
</dbReference>
<dbReference type="InterPro" id="IPR058236">
    <property type="entry name" value="Rex_actinobacterial-type"/>
</dbReference>
<dbReference type="NCBIfam" id="NF003989">
    <property type="entry name" value="PRK05472.1-3"/>
    <property type="match status" value="1"/>
</dbReference>
<dbReference type="PANTHER" id="PTHR35786:SF1">
    <property type="entry name" value="REDOX-SENSING TRANSCRIPTIONAL REPRESSOR REX 1"/>
    <property type="match status" value="1"/>
</dbReference>
<dbReference type="InterPro" id="IPR003781">
    <property type="entry name" value="CoA-bd"/>
</dbReference>
<dbReference type="HAMAP" id="MF_01131">
    <property type="entry name" value="Rex"/>
    <property type="match status" value="1"/>
</dbReference>
<dbReference type="InterPro" id="IPR036390">
    <property type="entry name" value="WH_DNA-bd_sf"/>
</dbReference>
<accession>A0A8A0RNM3</accession>
<dbReference type="EMBL" id="CP059066">
    <property type="protein sequence ID" value="QSQ09492.1"/>
    <property type="molecule type" value="Genomic_DNA"/>
</dbReference>
<reference evidence="9" key="1">
    <citation type="submission" date="2020-07" db="EMBL/GenBank/DDBJ databases">
        <title>Koleobacter methoxysyntrophicus gen. nov., sp. nov., a novel anaerobic bacterium isolated from deep subsurface oil field and proposal of Koleobacterales ord. nov. in the phylum Firmicutes.</title>
        <authorList>
            <person name="Sakamoto S."/>
            <person name="Tamaki H."/>
        </authorList>
    </citation>
    <scope>NUCLEOTIDE SEQUENCE</scope>
    <source>
        <strain evidence="9">NRmbB1</strain>
    </source>
</reference>
<protein>
    <recommendedName>
        <fullName evidence="7">Redox-sensing transcriptional repressor Rex</fullName>
    </recommendedName>
</protein>
<dbReference type="InterPro" id="IPR036291">
    <property type="entry name" value="NAD(P)-bd_dom_sf"/>
</dbReference>
<keyword evidence="4 7" id="KW-0520">NAD</keyword>
<dbReference type="Pfam" id="PF02629">
    <property type="entry name" value="CoA_binding"/>
    <property type="match status" value="1"/>
</dbReference>
<dbReference type="GO" id="GO:0045892">
    <property type="term" value="P:negative regulation of DNA-templated transcription"/>
    <property type="evidence" value="ECO:0007669"/>
    <property type="project" value="InterPro"/>
</dbReference>
<evidence type="ECO:0000256" key="2">
    <source>
        <dbReference type="ARBA" id="ARBA00022491"/>
    </source>
</evidence>
<dbReference type="GO" id="GO:0003700">
    <property type="term" value="F:DNA-binding transcription factor activity"/>
    <property type="evidence" value="ECO:0007669"/>
    <property type="project" value="UniProtKB-UniRule"/>
</dbReference>
<keyword evidence="1 7" id="KW-0963">Cytoplasm</keyword>
<dbReference type="InterPro" id="IPR022876">
    <property type="entry name" value="Tscrpt_rep_Rex"/>
</dbReference>
<dbReference type="Gene3D" id="1.10.10.10">
    <property type="entry name" value="Winged helix-like DNA-binding domain superfamily/Winged helix DNA-binding domain"/>
    <property type="match status" value="1"/>
</dbReference>
<gene>
    <name evidence="9" type="primary">rex_2</name>
    <name evidence="7" type="synonym">rex</name>
    <name evidence="9" type="ORF">H0A61_01863</name>
</gene>
<dbReference type="AlphaFoldDB" id="A0A8A0RNM3"/>
<evidence type="ECO:0000256" key="3">
    <source>
        <dbReference type="ARBA" id="ARBA00023015"/>
    </source>
</evidence>
<dbReference type="GO" id="GO:0003677">
    <property type="term" value="F:DNA binding"/>
    <property type="evidence" value="ECO:0007669"/>
    <property type="project" value="UniProtKB-UniRule"/>
</dbReference>
<comment type="similarity">
    <text evidence="7">Belongs to the transcriptional regulatory Rex family.</text>
</comment>
<feature type="domain" description="CoA-binding" evidence="8">
    <location>
        <begin position="79"/>
        <end position="181"/>
    </location>
</feature>
<dbReference type="SUPFAM" id="SSF51735">
    <property type="entry name" value="NAD(P)-binding Rossmann-fold domains"/>
    <property type="match status" value="1"/>
</dbReference>
<dbReference type="Proteomes" id="UP000662904">
    <property type="component" value="Chromosome"/>
</dbReference>
<feature type="binding site" evidence="7">
    <location>
        <begin position="90"/>
        <end position="95"/>
    </location>
    <ligand>
        <name>NAD(+)</name>
        <dbReference type="ChEBI" id="CHEBI:57540"/>
    </ligand>
</feature>
<evidence type="ECO:0000256" key="1">
    <source>
        <dbReference type="ARBA" id="ARBA00022490"/>
    </source>
</evidence>
<dbReference type="NCBIfam" id="NF003995">
    <property type="entry name" value="PRK05472.2-4"/>
    <property type="match status" value="1"/>
</dbReference>
<keyword evidence="5 7" id="KW-0238">DNA-binding</keyword>
<sequence>MKKYKIPEATINRLTVYSRCLEQEEIKGIETISSAEIARKIGVTPAQVRKDLAYFGEFGTRGVGYNVKDLKKHIMKILGLNSKWNVAIIGAGNLGSALFHYKGFQERGFYVAAIFDNNPEKIGKKMGDKVILDFRQDINNIIKELRISLAIVAVPADSAQEVVDKLVNAGIKGIVNFAPRSLSVPSDVILRRVDLAAQLEILTFNLQSKSQIYGK</sequence>
<evidence type="ECO:0000259" key="8">
    <source>
        <dbReference type="SMART" id="SM00881"/>
    </source>
</evidence>
<evidence type="ECO:0000256" key="7">
    <source>
        <dbReference type="HAMAP-Rule" id="MF_01131"/>
    </source>
</evidence>
<dbReference type="SUPFAM" id="SSF46785">
    <property type="entry name" value="Winged helix' DNA-binding domain"/>
    <property type="match status" value="1"/>
</dbReference>
<dbReference type="NCBIfam" id="NF003996">
    <property type="entry name" value="PRK05472.2-5"/>
    <property type="match status" value="1"/>
</dbReference>
<keyword evidence="2 7" id="KW-0678">Repressor</keyword>
<comment type="subcellular location">
    <subcellularLocation>
        <location evidence="7">Cytoplasm</location>
    </subcellularLocation>
</comment>
<dbReference type="GO" id="GO:0005737">
    <property type="term" value="C:cytoplasm"/>
    <property type="evidence" value="ECO:0007669"/>
    <property type="project" value="UniProtKB-SubCell"/>
</dbReference>
<keyword evidence="3 7" id="KW-0805">Transcription regulation</keyword>
<proteinExistence type="inferred from homology"/>
<evidence type="ECO:0000256" key="4">
    <source>
        <dbReference type="ARBA" id="ARBA00023027"/>
    </source>
</evidence>
<dbReference type="InterPro" id="IPR009718">
    <property type="entry name" value="Rex_DNA-bd_C_dom"/>
</dbReference>
<organism evidence="9 10">
    <name type="scientific">Koleobacter methoxysyntrophicus</name>
    <dbReference type="NCBI Taxonomy" id="2751313"/>
    <lineage>
        <taxon>Bacteria</taxon>
        <taxon>Bacillati</taxon>
        <taxon>Bacillota</taxon>
        <taxon>Clostridia</taxon>
        <taxon>Koleobacterales</taxon>
        <taxon>Koleobacteraceae</taxon>
        <taxon>Koleobacter</taxon>
    </lineage>
</organism>
<dbReference type="NCBIfam" id="NF003992">
    <property type="entry name" value="PRK05472.2-1"/>
    <property type="match status" value="1"/>
</dbReference>
<dbReference type="KEGG" id="kme:H0A61_01863"/>